<keyword evidence="1" id="KW-0378">Hydrolase</keyword>
<evidence type="ECO:0000313" key="3">
    <source>
        <dbReference type="EMBL" id="EHB91304.1"/>
    </source>
</evidence>
<dbReference type="PATRIC" id="fig|742725.3.peg.1431"/>
<gene>
    <name evidence="3" type="ORF">HMPREF9450_01353</name>
</gene>
<dbReference type="InterPro" id="IPR050985">
    <property type="entry name" value="Alpha-glycosidase_related"/>
</dbReference>
<proteinExistence type="predicted"/>
<keyword evidence="4" id="KW-1185">Reference proteome</keyword>
<sequence>MRLDIWCDMTGVLVESGETRPSDEVLVAIRPWGAAMQARSRWIADVAGVRNTKKPVFGWCSWYRSKTDVTAEEVCSLADYVGKNRDRIPMEVVQIDEGWHRSRYDWRENGKFSMGMDSIARCIRKAGMVPGVWLCPVNPEVMPFEAGSPRRVFPAEWYINYGTGEPSMTRLDPTQPEARAHMRKVLQTLYDQGYRYFKLDFSYIPNDSRSFYNPKVTRLQAQRALFRLYREAIGEESYLMACCYQQRTIVPYADANRIGTDCCAEEGFCRPLASDGLPGNLWSPYFPILSMASSCYENGILGNSDPDVTYLAYTHKTKPAQLLTFHSFIGTLGGAVLTSDLLYLPEFDQPQNIRLFEILNPSAREKGVSFSGGFDPYGREFGCVVERSYGNSVNLLLWNPEHKQAADLTMTHVPLEKIGKRFHVWSLWDEAYLGIHGNDFHVPQVAPYEHKLLRLTALSEGPSLIGSNLHISMGATEVLSLERQQDKLQITLDPDAGARNGKLFIYSEEPLSQAVSTNSDVFVCKQQGTDHVYVVTLTGRVRERPETVTLRIGAGEAPGQQTVLKDKARAAKWDKASFSQGWLTAW</sequence>
<dbReference type="SUPFAM" id="SSF51445">
    <property type="entry name" value="(Trans)glycosidases"/>
    <property type="match status" value="1"/>
</dbReference>
<dbReference type="CDD" id="cd14791">
    <property type="entry name" value="GH36"/>
    <property type="match status" value="1"/>
</dbReference>
<evidence type="ECO:0008006" key="5">
    <source>
        <dbReference type="Google" id="ProtNLM"/>
    </source>
</evidence>
<name>G5H9N8_9BACT</name>
<accession>G5H9N8</accession>
<reference evidence="3 4" key="1">
    <citation type="submission" date="2011-08" db="EMBL/GenBank/DDBJ databases">
        <title>The Genome Sequence of Alistipes indistinctus YIT 12060.</title>
        <authorList>
            <consortium name="The Broad Institute Genome Sequencing Platform"/>
            <person name="Earl A."/>
            <person name="Ward D."/>
            <person name="Feldgarden M."/>
            <person name="Gevers D."/>
            <person name="Morotomi M."/>
            <person name="Young S.K."/>
            <person name="Zeng Q."/>
            <person name="Gargeya S."/>
            <person name="Fitzgerald M."/>
            <person name="Haas B."/>
            <person name="Abouelleil A."/>
            <person name="Alvarado L."/>
            <person name="Arachchi H.M."/>
            <person name="Berlin A."/>
            <person name="Brown A."/>
            <person name="Chapman S.B."/>
            <person name="Chen Z."/>
            <person name="Dunbar C."/>
            <person name="Freedman E."/>
            <person name="Gearin G."/>
            <person name="Gellesch M."/>
            <person name="Goldberg J."/>
            <person name="Griggs A."/>
            <person name="Gujja S."/>
            <person name="Heiman D."/>
            <person name="Howarth C."/>
            <person name="Larson L."/>
            <person name="Lui A."/>
            <person name="MacDonald P.J.P."/>
            <person name="Montmayeur A."/>
            <person name="Murphy C."/>
            <person name="Neiman D."/>
            <person name="Pearson M."/>
            <person name="Priest M."/>
            <person name="Roberts A."/>
            <person name="Saif S."/>
            <person name="Shea T."/>
            <person name="Shenoy N."/>
            <person name="Sisk P."/>
            <person name="Stolte C."/>
            <person name="Sykes S."/>
            <person name="Wortman J."/>
            <person name="Nusbaum C."/>
            <person name="Birren B."/>
        </authorList>
    </citation>
    <scope>NUCLEOTIDE SEQUENCE [LARGE SCALE GENOMIC DNA]</scope>
    <source>
        <strain evidence="3 4">YIT 12060</strain>
    </source>
</reference>
<dbReference type="GO" id="GO:0016052">
    <property type="term" value="P:carbohydrate catabolic process"/>
    <property type="evidence" value="ECO:0007669"/>
    <property type="project" value="InterPro"/>
</dbReference>
<dbReference type="InterPro" id="IPR013785">
    <property type="entry name" value="Aldolase_TIM"/>
</dbReference>
<organism evidence="3 4">
    <name type="scientific">Alistipes indistinctus YIT 12060</name>
    <dbReference type="NCBI Taxonomy" id="742725"/>
    <lineage>
        <taxon>Bacteria</taxon>
        <taxon>Pseudomonadati</taxon>
        <taxon>Bacteroidota</taxon>
        <taxon>Bacteroidia</taxon>
        <taxon>Bacteroidales</taxon>
        <taxon>Rikenellaceae</taxon>
        <taxon>Alistipes</taxon>
    </lineage>
</organism>
<dbReference type="GO" id="GO:0004557">
    <property type="term" value="F:alpha-galactosidase activity"/>
    <property type="evidence" value="ECO:0007669"/>
    <property type="project" value="InterPro"/>
</dbReference>
<protein>
    <recommendedName>
        <fullName evidence="5">Alpha-galactosidase</fullName>
    </recommendedName>
</protein>
<dbReference type="Proteomes" id="UP000006008">
    <property type="component" value="Unassembled WGS sequence"/>
</dbReference>
<dbReference type="STRING" id="742725.HMPREF9450_01353"/>
<dbReference type="PANTHER" id="PTHR43053">
    <property type="entry name" value="GLYCOSIDASE FAMILY 31"/>
    <property type="match status" value="1"/>
</dbReference>
<dbReference type="InterPro" id="IPR017853">
    <property type="entry name" value="GH"/>
</dbReference>
<dbReference type="AlphaFoldDB" id="G5H9N8"/>
<dbReference type="InterPro" id="IPR002252">
    <property type="entry name" value="Glyco_hydro_36"/>
</dbReference>
<keyword evidence="2" id="KW-0326">Glycosidase</keyword>
<dbReference type="EMBL" id="ADLD01000013">
    <property type="protein sequence ID" value="EHB91304.1"/>
    <property type="molecule type" value="Genomic_DNA"/>
</dbReference>
<dbReference type="eggNOG" id="COG3345">
    <property type="taxonomic scope" value="Bacteria"/>
</dbReference>
<dbReference type="HOGENOM" id="CLU_017304_0_0_10"/>
<comment type="caution">
    <text evidence="3">The sequence shown here is derived from an EMBL/GenBank/DDBJ whole genome shotgun (WGS) entry which is preliminary data.</text>
</comment>
<dbReference type="Gene3D" id="3.20.20.70">
    <property type="entry name" value="Aldolase class I"/>
    <property type="match status" value="1"/>
</dbReference>
<evidence type="ECO:0000256" key="2">
    <source>
        <dbReference type="ARBA" id="ARBA00023295"/>
    </source>
</evidence>
<evidence type="ECO:0000256" key="1">
    <source>
        <dbReference type="ARBA" id="ARBA00022801"/>
    </source>
</evidence>
<evidence type="ECO:0000313" key="4">
    <source>
        <dbReference type="Proteomes" id="UP000006008"/>
    </source>
</evidence>
<dbReference type="PANTHER" id="PTHR43053:SF3">
    <property type="entry name" value="ALPHA-GALACTOSIDASE C-RELATED"/>
    <property type="match status" value="1"/>
</dbReference>